<name>A0A1K1S794_9PSEU</name>
<keyword evidence="6" id="KW-1185">Reference proteome</keyword>
<dbReference type="GO" id="GO:0031956">
    <property type="term" value="F:medium-chain fatty acid-CoA ligase activity"/>
    <property type="evidence" value="ECO:0007669"/>
    <property type="project" value="TreeGrafter"/>
</dbReference>
<sequence length="510" mass="55724">MTFPWILDAAPRRDRVALSFDARVRLTYGELDELTLRYARALRELGLRKGDRLGLLLYNDPEYVPLYLAAARLGLITVRLNFRLAPAEVEFILADSGASVVVVHGSLAGRVEPVPARTYVVLPDTGVVPEWARPFDVLRGHRPLSRDQLPELSERDPMSLLYTSGTTGSPKGAVWTHRNTVAVATAQALRWQFAEDTVALVPGPTYHAGGFEAVIAPALLMHGRGVFLPSGNFTVDRLLAVLRAERVTDCLLFPFMLDELLHKPGLELPPPVRRLILGGDTLMPSTAREVKRRWPDVKLTQVYGLTEGGAIATTLEDADFLAQPKSIGRPVPLAEARVVGPLGDAAAVGEVGEIEVRGPAVSEGYWNRPEATRATFHDGWCRTGDLGYFNADGFLHLAGRAKDMIRSGGENIYPAEVEKVLATHPRVREAAVVAVPDERYSEVGCAIVVPEPGAAPDDLAAFCRARLAGYKVPRYFVFVTELPRNASGKILKFRLREEYAAIGSAERAAT</sequence>
<dbReference type="EMBL" id="FPJG01000006">
    <property type="protein sequence ID" value="SFW79893.1"/>
    <property type="molecule type" value="Genomic_DNA"/>
</dbReference>
<evidence type="ECO:0000256" key="2">
    <source>
        <dbReference type="ARBA" id="ARBA00022598"/>
    </source>
</evidence>
<gene>
    <name evidence="5" type="ORF">SAMN04489730_4859</name>
</gene>
<dbReference type="Proteomes" id="UP000182740">
    <property type="component" value="Unassembled WGS sequence"/>
</dbReference>
<dbReference type="FunFam" id="3.30.300.30:FF:000008">
    <property type="entry name" value="2,3-dihydroxybenzoate-AMP ligase"/>
    <property type="match status" value="1"/>
</dbReference>
<dbReference type="RefSeq" id="WP_072478414.1">
    <property type="nucleotide sequence ID" value="NZ_FPJG01000006.1"/>
</dbReference>
<dbReference type="Gene3D" id="3.30.300.30">
    <property type="match status" value="1"/>
</dbReference>
<feature type="domain" description="AMP-binding enzyme C-terminal" evidence="4">
    <location>
        <begin position="416"/>
        <end position="489"/>
    </location>
</feature>
<dbReference type="InterPro" id="IPR000873">
    <property type="entry name" value="AMP-dep_synth/lig_dom"/>
</dbReference>
<dbReference type="PANTHER" id="PTHR43201:SF5">
    <property type="entry name" value="MEDIUM-CHAIN ACYL-COA LIGASE ACSF2, MITOCHONDRIAL"/>
    <property type="match status" value="1"/>
</dbReference>
<proteinExistence type="inferred from homology"/>
<dbReference type="Gene3D" id="3.40.50.12780">
    <property type="entry name" value="N-terminal domain of ligase-like"/>
    <property type="match status" value="1"/>
</dbReference>
<dbReference type="GO" id="GO:0006631">
    <property type="term" value="P:fatty acid metabolic process"/>
    <property type="evidence" value="ECO:0007669"/>
    <property type="project" value="TreeGrafter"/>
</dbReference>
<reference evidence="6" key="1">
    <citation type="submission" date="2016-11" db="EMBL/GenBank/DDBJ databases">
        <authorList>
            <person name="Varghese N."/>
            <person name="Submissions S."/>
        </authorList>
    </citation>
    <scope>NUCLEOTIDE SEQUENCE [LARGE SCALE GENOMIC DNA]</scope>
    <source>
        <strain evidence="6">DSM 44671</strain>
    </source>
</reference>
<dbReference type="InterPro" id="IPR045851">
    <property type="entry name" value="AMP-bd_C_sf"/>
</dbReference>
<dbReference type="Pfam" id="PF13193">
    <property type="entry name" value="AMP-binding_C"/>
    <property type="match status" value="1"/>
</dbReference>
<dbReference type="InterPro" id="IPR020845">
    <property type="entry name" value="AMP-binding_CS"/>
</dbReference>
<dbReference type="OrthoDB" id="3172305at2"/>
<keyword evidence="2" id="KW-0436">Ligase</keyword>
<comment type="similarity">
    <text evidence="1">Belongs to the ATP-dependent AMP-binding enzyme family.</text>
</comment>
<dbReference type="AlphaFoldDB" id="A0A1K1S794"/>
<dbReference type="InterPro" id="IPR042099">
    <property type="entry name" value="ANL_N_sf"/>
</dbReference>
<evidence type="ECO:0000313" key="5">
    <source>
        <dbReference type="EMBL" id="SFW79893.1"/>
    </source>
</evidence>
<accession>A0A1K1S794</accession>
<evidence type="ECO:0000259" key="4">
    <source>
        <dbReference type="Pfam" id="PF13193"/>
    </source>
</evidence>
<feature type="domain" description="AMP-dependent synthetase/ligase" evidence="3">
    <location>
        <begin position="9"/>
        <end position="366"/>
    </location>
</feature>
<evidence type="ECO:0000259" key="3">
    <source>
        <dbReference type="Pfam" id="PF00501"/>
    </source>
</evidence>
<organism evidence="5 6">
    <name type="scientific">Amycolatopsis australiensis</name>
    <dbReference type="NCBI Taxonomy" id="546364"/>
    <lineage>
        <taxon>Bacteria</taxon>
        <taxon>Bacillati</taxon>
        <taxon>Actinomycetota</taxon>
        <taxon>Actinomycetes</taxon>
        <taxon>Pseudonocardiales</taxon>
        <taxon>Pseudonocardiaceae</taxon>
        <taxon>Amycolatopsis</taxon>
    </lineage>
</organism>
<dbReference type="STRING" id="546364.SAMN04489730_4859"/>
<dbReference type="PROSITE" id="PS00455">
    <property type="entry name" value="AMP_BINDING"/>
    <property type="match status" value="1"/>
</dbReference>
<dbReference type="SUPFAM" id="SSF56801">
    <property type="entry name" value="Acetyl-CoA synthetase-like"/>
    <property type="match status" value="1"/>
</dbReference>
<evidence type="ECO:0000313" key="6">
    <source>
        <dbReference type="Proteomes" id="UP000182740"/>
    </source>
</evidence>
<protein>
    <submittedName>
        <fullName evidence="5">Fatty-acyl-CoA synthase</fullName>
    </submittedName>
</protein>
<dbReference type="InterPro" id="IPR025110">
    <property type="entry name" value="AMP-bd_C"/>
</dbReference>
<dbReference type="PANTHER" id="PTHR43201">
    <property type="entry name" value="ACYL-COA SYNTHETASE"/>
    <property type="match status" value="1"/>
</dbReference>
<dbReference type="Pfam" id="PF00501">
    <property type="entry name" value="AMP-binding"/>
    <property type="match status" value="1"/>
</dbReference>
<evidence type="ECO:0000256" key="1">
    <source>
        <dbReference type="ARBA" id="ARBA00006432"/>
    </source>
</evidence>